<feature type="domain" description="FtsK" evidence="4">
    <location>
        <begin position="44"/>
        <end position="233"/>
    </location>
</feature>
<sequence>MLEWFIPPVLFGAAALVPNKRLANWELTNKHLYHHSWIIPIGKKRNVMYHNFEHYPHLLVGGTTRFGKTVFLKSTFVSILMTNPDRVRFIILDLKGGLEFWKYRNLPQVLTVAPDLLEAAKALDHVYKLIKLDEERFRKNGWSNITDTPLKERTFIIVDEGAELSPKLVSKDFKKYAELCQVYLGEIARIGGGLGYRLIYATQYPTAEAVPQQVKMNMVARLAFRIADNIGSRVILGETGAEELEPVPGRAIYKLAEKHKIQCPYISDKTIGGYLNELGKDRTDITSN</sequence>
<dbReference type="PANTHER" id="PTHR22683:SF1">
    <property type="entry name" value="TYPE VII SECRETION SYSTEM PROTEIN ESSC"/>
    <property type="match status" value="1"/>
</dbReference>
<dbReference type="Pfam" id="PF01580">
    <property type="entry name" value="FtsK_SpoIIIE"/>
    <property type="match status" value="1"/>
</dbReference>
<dbReference type="STRING" id="1499688.BN000_00165"/>
<reference evidence="6" key="1">
    <citation type="submission" date="2015-05" db="EMBL/GenBank/DDBJ databases">
        <authorList>
            <person name="Urmite Genomes"/>
        </authorList>
    </citation>
    <scope>NUCLEOTIDE SEQUENCE [LARGE SCALE GENOMIC DNA]</scope>
    <source>
        <strain evidence="6">LF1</strain>
    </source>
</reference>
<evidence type="ECO:0000256" key="1">
    <source>
        <dbReference type="ARBA" id="ARBA00022741"/>
    </source>
</evidence>
<evidence type="ECO:0000313" key="6">
    <source>
        <dbReference type="Proteomes" id="UP000199087"/>
    </source>
</evidence>
<dbReference type="PROSITE" id="PS50901">
    <property type="entry name" value="FTSK"/>
    <property type="match status" value="1"/>
</dbReference>
<dbReference type="InterPro" id="IPR027417">
    <property type="entry name" value="P-loop_NTPase"/>
</dbReference>
<dbReference type="GO" id="GO:0003677">
    <property type="term" value="F:DNA binding"/>
    <property type="evidence" value="ECO:0007669"/>
    <property type="project" value="InterPro"/>
</dbReference>
<organism evidence="5 6">
    <name type="scientific">Neobacillus massiliamazoniensis</name>
    <dbReference type="NCBI Taxonomy" id="1499688"/>
    <lineage>
        <taxon>Bacteria</taxon>
        <taxon>Bacillati</taxon>
        <taxon>Bacillota</taxon>
        <taxon>Bacilli</taxon>
        <taxon>Bacillales</taxon>
        <taxon>Bacillaceae</taxon>
        <taxon>Neobacillus</taxon>
    </lineage>
</organism>
<name>A0A0U1NQG9_9BACI</name>
<dbReference type="InterPro" id="IPR002543">
    <property type="entry name" value="FtsK_dom"/>
</dbReference>
<feature type="binding site" evidence="3">
    <location>
        <begin position="62"/>
        <end position="69"/>
    </location>
    <ligand>
        <name>ATP</name>
        <dbReference type="ChEBI" id="CHEBI:30616"/>
    </ligand>
</feature>
<accession>A0A0U1NQG9</accession>
<protein>
    <submittedName>
        <fullName evidence="5">Prophage LambdaBa02, FtsK/SpoIIIE family protein</fullName>
    </submittedName>
</protein>
<dbReference type="RefSeq" id="WP_176699607.1">
    <property type="nucleotide sequence ID" value="NZ_CVRB01000001.1"/>
</dbReference>
<dbReference type="Gene3D" id="3.40.50.300">
    <property type="entry name" value="P-loop containing nucleotide triphosphate hydrolases"/>
    <property type="match status" value="1"/>
</dbReference>
<proteinExistence type="predicted"/>
<evidence type="ECO:0000256" key="2">
    <source>
        <dbReference type="ARBA" id="ARBA00022840"/>
    </source>
</evidence>
<dbReference type="EMBL" id="CVRB01000001">
    <property type="protein sequence ID" value="CRK80284.1"/>
    <property type="molecule type" value="Genomic_DNA"/>
</dbReference>
<dbReference type="PANTHER" id="PTHR22683">
    <property type="entry name" value="SPORULATION PROTEIN RELATED"/>
    <property type="match status" value="1"/>
</dbReference>
<keyword evidence="6" id="KW-1185">Reference proteome</keyword>
<evidence type="ECO:0000256" key="3">
    <source>
        <dbReference type="PROSITE-ProRule" id="PRU00289"/>
    </source>
</evidence>
<gene>
    <name evidence="5" type="ORF">BN000_00165</name>
</gene>
<evidence type="ECO:0000313" key="5">
    <source>
        <dbReference type="EMBL" id="CRK80284.1"/>
    </source>
</evidence>
<keyword evidence="2 3" id="KW-0067">ATP-binding</keyword>
<dbReference type="AlphaFoldDB" id="A0A0U1NQG9"/>
<dbReference type="GO" id="GO:0005524">
    <property type="term" value="F:ATP binding"/>
    <property type="evidence" value="ECO:0007669"/>
    <property type="project" value="UniProtKB-UniRule"/>
</dbReference>
<keyword evidence="1 3" id="KW-0547">Nucleotide-binding</keyword>
<dbReference type="InterPro" id="IPR050206">
    <property type="entry name" value="FtsK/SpoIIIE/SftA"/>
</dbReference>
<dbReference type="SUPFAM" id="SSF52540">
    <property type="entry name" value="P-loop containing nucleoside triphosphate hydrolases"/>
    <property type="match status" value="1"/>
</dbReference>
<dbReference type="Proteomes" id="UP000199087">
    <property type="component" value="Unassembled WGS sequence"/>
</dbReference>
<evidence type="ECO:0000259" key="4">
    <source>
        <dbReference type="PROSITE" id="PS50901"/>
    </source>
</evidence>